<name>A0ABW2N5F8_9ACTN</name>
<organism evidence="1 2">
    <name type="scientific">Nocardioides astragali</name>
    <dbReference type="NCBI Taxonomy" id="1776736"/>
    <lineage>
        <taxon>Bacteria</taxon>
        <taxon>Bacillati</taxon>
        <taxon>Actinomycetota</taxon>
        <taxon>Actinomycetes</taxon>
        <taxon>Propionibacteriales</taxon>
        <taxon>Nocardioidaceae</taxon>
        <taxon>Nocardioides</taxon>
    </lineage>
</organism>
<keyword evidence="2" id="KW-1185">Reference proteome</keyword>
<gene>
    <name evidence="1" type="ORF">ACFQO6_12600</name>
</gene>
<sequence>MKLRLVGNRNAGEPPATVVHGSPDADIVVLVDAAHASMVNAVLAPVQWIPPARVITVLGPGVRLDVPGTAQVVRVGDLGTHLRSARTLLGCGEYTGIGTVAWSWARKAGADTFVSQHGALTPHAPPLPRDSTLLAWSEADGEFWRSGRSDVHHLEVGSQLLWAASEAALDVARPGADTEPITYLGQGHAAEISRARLVEAAIRFCRAHDATYRPHPSEKDKLSLVAHAGLRRAGIRFDTSGAPLATWDRPVVSVFSTGILEMASRGVDAWVDFPRPPAWLGEFWERYGMSRFGGVPTQAPPRPGVEPAQQIARILLEAAA</sequence>
<evidence type="ECO:0008006" key="3">
    <source>
        <dbReference type="Google" id="ProtNLM"/>
    </source>
</evidence>
<protein>
    <recommendedName>
        <fullName evidence="3">RNA-binding protein</fullName>
    </recommendedName>
</protein>
<proteinExistence type="predicted"/>
<accession>A0ABW2N5F8</accession>
<dbReference type="RefSeq" id="WP_255888373.1">
    <property type="nucleotide sequence ID" value="NZ_JAFMZM010000001.1"/>
</dbReference>
<dbReference type="Proteomes" id="UP001596524">
    <property type="component" value="Unassembled WGS sequence"/>
</dbReference>
<dbReference type="EMBL" id="JBHTCH010000014">
    <property type="protein sequence ID" value="MFC7361112.1"/>
    <property type="molecule type" value="Genomic_DNA"/>
</dbReference>
<evidence type="ECO:0000313" key="1">
    <source>
        <dbReference type="EMBL" id="MFC7361112.1"/>
    </source>
</evidence>
<comment type="caution">
    <text evidence="1">The sequence shown here is derived from an EMBL/GenBank/DDBJ whole genome shotgun (WGS) entry which is preliminary data.</text>
</comment>
<reference evidence="2" key="1">
    <citation type="journal article" date="2019" name="Int. J. Syst. Evol. Microbiol.">
        <title>The Global Catalogue of Microorganisms (GCM) 10K type strain sequencing project: providing services to taxonomists for standard genome sequencing and annotation.</title>
        <authorList>
            <consortium name="The Broad Institute Genomics Platform"/>
            <consortium name="The Broad Institute Genome Sequencing Center for Infectious Disease"/>
            <person name="Wu L."/>
            <person name="Ma J."/>
        </authorList>
    </citation>
    <scope>NUCLEOTIDE SEQUENCE [LARGE SCALE GENOMIC DNA]</scope>
    <source>
        <strain evidence="2">FCH27</strain>
    </source>
</reference>
<evidence type="ECO:0000313" key="2">
    <source>
        <dbReference type="Proteomes" id="UP001596524"/>
    </source>
</evidence>